<feature type="region of interest" description="Disordered" evidence="1">
    <location>
        <begin position="24"/>
        <end position="62"/>
    </location>
</feature>
<organism evidence="2 3">
    <name type="scientific">Panaeolus cyanescens</name>
    <dbReference type="NCBI Taxonomy" id="181874"/>
    <lineage>
        <taxon>Eukaryota</taxon>
        <taxon>Fungi</taxon>
        <taxon>Dikarya</taxon>
        <taxon>Basidiomycota</taxon>
        <taxon>Agaricomycotina</taxon>
        <taxon>Agaricomycetes</taxon>
        <taxon>Agaricomycetidae</taxon>
        <taxon>Agaricales</taxon>
        <taxon>Agaricineae</taxon>
        <taxon>Galeropsidaceae</taxon>
        <taxon>Panaeolus</taxon>
    </lineage>
</organism>
<protein>
    <submittedName>
        <fullName evidence="2">Uncharacterized protein</fullName>
    </submittedName>
</protein>
<name>A0A409YKE8_9AGAR</name>
<comment type="caution">
    <text evidence="2">The sequence shown here is derived from an EMBL/GenBank/DDBJ whole genome shotgun (WGS) entry which is preliminary data.</text>
</comment>
<feature type="compositionally biased region" description="Basic and acidic residues" evidence="1">
    <location>
        <begin position="39"/>
        <end position="62"/>
    </location>
</feature>
<sequence length="103" mass="12827">MPSNIMNAHERRLEDKKLYYLRNRAREQEKARKRAHERRKNETPEEAQQRQEKHREAQARYRARNRDRLCLKAWQYRSAKKRQQAMDKDEAEFQRLMALEEDE</sequence>
<dbReference type="EMBL" id="NHTK01001061">
    <property type="protein sequence ID" value="PPR03502.1"/>
    <property type="molecule type" value="Genomic_DNA"/>
</dbReference>
<keyword evidence="3" id="KW-1185">Reference proteome</keyword>
<gene>
    <name evidence="2" type="ORF">CVT24_012669</name>
</gene>
<dbReference type="AlphaFoldDB" id="A0A409YKE8"/>
<reference evidence="2 3" key="1">
    <citation type="journal article" date="2018" name="Evol. Lett.">
        <title>Horizontal gene cluster transfer increased hallucinogenic mushroom diversity.</title>
        <authorList>
            <person name="Reynolds H.T."/>
            <person name="Vijayakumar V."/>
            <person name="Gluck-Thaler E."/>
            <person name="Korotkin H.B."/>
            <person name="Matheny P.B."/>
            <person name="Slot J.C."/>
        </authorList>
    </citation>
    <scope>NUCLEOTIDE SEQUENCE [LARGE SCALE GENOMIC DNA]</scope>
    <source>
        <strain evidence="2 3">2629</strain>
    </source>
</reference>
<dbReference type="InParanoid" id="A0A409YKE8"/>
<dbReference type="Proteomes" id="UP000284842">
    <property type="component" value="Unassembled WGS sequence"/>
</dbReference>
<dbReference type="OrthoDB" id="3062683at2759"/>
<evidence type="ECO:0000313" key="3">
    <source>
        <dbReference type="Proteomes" id="UP000284842"/>
    </source>
</evidence>
<evidence type="ECO:0000313" key="2">
    <source>
        <dbReference type="EMBL" id="PPR03502.1"/>
    </source>
</evidence>
<proteinExistence type="predicted"/>
<evidence type="ECO:0000256" key="1">
    <source>
        <dbReference type="SAM" id="MobiDB-lite"/>
    </source>
</evidence>
<accession>A0A409YKE8</accession>